<evidence type="ECO:0000256" key="1">
    <source>
        <dbReference type="ARBA" id="ARBA00022741"/>
    </source>
</evidence>
<name>A0A0U1NL54_9RHOB</name>
<evidence type="ECO:0000256" key="4">
    <source>
        <dbReference type="HAMAP-Rule" id="MF_00061"/>
    </source>
</evidence>
<evidence type="ECO:0000259" key="5">
    <source>
        <dbReference type="Pfam" id="PF08544"/>
    </source>
</evidence>
<gene>
    <name evidence="4 6" type="primary">ispE</name>
    <name evidence="6" type="ORF">NIG5292_01465</name>
</gene>
<keyword evidence="2 4" id="KW-0418">Kinase</keyword>
<dbReference type="InterPro" id="IPR014721">
    <property type="entry name" value="Ribsml_uS5_D2-typ_fold_subgr"/>
</dbReference>
<sequence>MTSETRQLAPAKVNLTLHVTGQRDDGYHLLDSLVAFADFGDDVYVSAGPTHLSVEGDLVAGVPTGPTNLMWRALDVMGAEASLRLVKRLPAEAGIGGGSSDAAAVLRVIGGSTVEQQMSLGADVPVCMLATAARMRGVGEQVEKVALPLLPALLVNPRVSMPTPAVFSAMTKRTNAEMPVIPTFEGVADAADWLATMRNDMQDAAISIQPVIERALSDLRSTRQCLLARMSGSGATCFAIYPTMKAAHFAAYELGAMHTDWWIRPCTLS</sequence>
<evidence type="ECO:0000313" key="6">
    <source>
        <dbReference type="EMBL" id="CRK75418.1"/>
    </source>
</evidence>
<dbReference type="OrthoDB" id="9809438at2"/>
<evidence type="ECO:0000313" key="7">
    <source>
        <dbReference type="Proteomes" id="UP000048949"/>
    </source>
</evidence>
<dbReference type="Gene3D" id="3.30.230.10">
    <property type="match status" value="1"/>
</dbReference>
<dbReference type="AlphaFoldDB" id="A0A0U1NL54"/>
<feature type="active site" evidence="4">
    <location>
        <position position="12"/>
    </location>
</feature>
<dbReference type="SUPFAM" id="SSF54211">
    <property type="entry name" value="Ribosomal protein S5 domain 2-like"/>
    <property type="match status" value="1"/>
</dbReference>
<organism evidence="6 7">
    <name type="scientific">Nereida ignava</name>
    <dbReference type="NCBI Taxonomy" id="282199"/>
    <lineage>
        <taxon>Bacteria</taxon>
        <taxon>Pseudomonadati</taxon>
        <taxon>Pseudomonadota</taxon>
        <taxon>Alphaproteobacteria</taxon>
        <taxon>Rhodobacterales</taxon>
        <taxon>Roseobacteraceae</taxon>
        <taxon>Nereida</taxon>
    </lineage>
</organism>
<dbReference type="HAMAP" id="MF_00061">
    <property type="entry name" value="IspE"/>
    <property type="match status" value="1"/>
</dbReference>
<evidence type="ECO:0000256" key="3">
    <source>
        <dbReference type="ARBA" id="ARBA00022840"/>
    </source>
</evidence>
<reference evidence="6 7" key="1">
    <citation type="submission" date="2015-04" db="EMBL/GenBank/DDBJ databases">
        <authorList>
            <person name="Syromyatnikov M.Y."/>
            <person name="Popov V.N."/>
        </authorList>
    </citation>
    <scope>NUCLEOTIDE SEQUENCE [LARGE SCALE GENOMIC DNA]</scope>
    <source>
        <strain evidence="6 7">CECT 5292</strain>
    </source>
</reference>
<dbReference type="EMBL" id="CVQV01000006">
    <property type="protein sequence ID" value="CRK75418.1"/>
    <property type="molecule type" value="Genomic_DNA"/>
</dbReference>
<proteinExistence type="inferred from homology"/>
<comment type="pathway">
    <text evidence="4">Isoprenoid biosynthesis; isopentenyl diphosphate biosynthesis via DXP pathway; isopentenyl diphosphate from 1-deoxy-D-xylulose 5-phosphate: step 3/6.</text>
</comment>
<comment type="function">
    <text evidence="4">Catalyzes the phosphorylation of the position 2 hydroxy group of 4-diphosphocytidyl-2C-methyl-D-erythritol.</text>
</comment>
<keyword evidence="4 6" id="KW-0808">Transferase</keyword>
<dbReference type="GO" id="GO:0005524">
    <property type="term" value="F:ATP binding"/>
    <property type="evidence" value="ECO:0007669"/>
    <property type="project" value="UniProtKB-UniRule"/>
</dbReference>
<dbReference type="Gene3D" id="3.30.70.890">
    <property type="entry name" value="GHMP kinase, C-terminal domain"/>
    <property type="match status" value="1"/>
</dbReference>
<dbReference type="InterPro" id="IPR036554">
    <property type="entry name" value="GHMP_kinase_C_sf"/>
</dbReference>
<dbReference type="GO" id="GO:0016114">
    <property type="term" value="P:terpenoid biosynthetic process"/>
    <property type="evidence" value="ECO:0007669"/>
    <property type="project" value="InterPro"/>
</dbReference>
<keyword evidence="4" id="KW-0414">Isoprene biosynthesis</keyword>
<dbReference type="RefSeq" id="WP_048598849.1">
    <property type="nucleotide sequence ID" value="NZ_CVPC01000006.1"/>
</dbReference>
<keyword evidence="7" id="KW-1185">Reference proteome</keyword>
<feature type="domain" description="GHMP kinase C-terminal" evidence="5">
    <location>
        <begin position="195"/>
        <end position="252"/>
    </location>
</feature>
<dbReference type="PANTHER" id="PTHR43527:SF2">
    <property type="entry name" value="4-DIPHOSPHOCYTIDYL-2-C-METHYL-D-ERYTHRITOL KINASE, CHLOROPLASTIC"/>
    <property type="match status" value="1"/>
</dbReference>
<evidence type="ECO:0000256" key="2">
    <source>
        <dbReference type="ARBA" id="ARBA00022777"/>
    </source>
</evidence>
<feature type="active site" evidence="4">
    <location>
        <position position="123"/>
    </location>
</feature>
<dbReference type="EC" id="2.7.1.148" evidence="4"/>
<comment type="similarity">
    <text evidence="4">Belongs to the GHMP kinase family. IspE subfamily.</text>
</comment>
<dbReference type="InterPro" id="IPR013750">
    <property type="entry name" value="GHMP_kinase_C_dom"/>
</dbReference>
<accession>A0A0U1NL54</accession>
<protein>
    <recommendedName>
        <fullName evidence="4">4-diphosphocytidyl-2-C-methyl-D-erythritol kinase</fullName>
        <shortName evidence="4">CMK</shortName>
        <ecNumber evidence="4">2.7.1.148</ecNumber>
    </recommendedName>
    <alternativeName>
        <fullName evidence="4">4-(cytidine-5'-diphospho)-2-C-methyl-D-erythritol kinase</fullName>
    </alternativeName>
</protein>
<feature type="binding site" evidence="4">
    <location>
        <begin position="90"/>
        <end position="100"/>
    </location>
    <ligand>
        <name>ATP</name>
        <dbReference type="ChEBI" id="CHEBI:30616"/>
    </ligand>
</feature>
<dbReference type="InterPro" id="IPR020568">
    <property type="entry name" value="Ribosomal_Su5_D2-typ_SF"/>
</dbReference>
<dbReference type="UniPathway" id="UPA00056">
    <property type="reaction ID" value="UER00094"/>
</dbReference>
<dbReference type="Proteomes" id="UP000048949">
    <property type="component" value="Unassembled WGS sequence"/>
</dbReference>
<dbReference type="PANTHER" id="PTHR43527">
    <property type="entry name" value="4-DIPHOSPHOCYTIDYL-2-C-METHYL-D-ERYTHRITOL KINASE, CHLOROPLASTIC"/>
    <property type="match status" value="1"/>
</dbReference>
<dbReference type="GO" id="GO:0019288">
    <property type="term" value="P:isopentenyl diphosphate biosynthetic process, methylerythritol 4-phosphate pathway"/>
    <property type="evidence" value="ECO:0007669"/>
    <property type="project" value="UniProtKB-UniRule"/>
</dbReference>
<dbReference type="SUPFAM" id="SSF55060">
    <property type="entry name" value="GHMP Kinase, C-terminal domain"/>
    <property type="match status" value="1"/>
</dbReference>
<comment type="catalytic activity">
    <reaction evidence="4">
        <text>4-CDP-2-C-methyl-D-erythritol + ATP = 4-CDP-2-C-methyl-D-erythritol 2-phosphate + ADP + H(+)</text>
        <dbReference type="Rhea" id="RHEA:18437"/>
        <dbReference type="ChEBI" id="CHEBI:15378"/>
        <dbReference type="ChEBI" id="CHEBI:30616"/>
        <dbReference type="ChEBI" id="CHEBI:57823"/>
        <dbReference type="ChEBI" id="CHEBI:57919"/>
        <dbReference type="ChEBI" id="CHEBI:456216"/>
        <dbReference type="EC" id="2.7.1.148"/>
    </reaction>
</comment>
<dbReference type="NCBIfam" id="NF011202">
    <property type="entry name" value="PRK14608.1"/>
    <property type="match status" value="1"/>
</dbReference>
<dbReference type="PIRSF" id="PIRSF010376">
    <property type="entry name" value="IspE"/>
    <property type="match status" value="1"/>
</dbReference>
<dbReference type="InterPro" id="IPR004424">
    <property type="entry name" value="IspE"/>
</dbReference>
<dbReference type="Pfam" id="PF08544">
    <property type="entry name" value="GHMP_kinases_C"/>
    <property type="match status" value="1"/>
</dbReference>
<dbReference type="GO" id="GO:0050515">
    <property type="term" value="F:4-(cytidine 5'-diphospho)-2-C-methyl-D-erythritol kinase activity"/>
    <property type="evidence" value="ECO:0007669"/>
    <property type="project" value="UniProtKB-UniRule"/>
</dbReference>
<dbReference type="STRING" id="282199.GCA_001049735_01464"/>
<keyword evidence="1 4" id="KW-0547">Nucleotide-binding</keyword>
<keyword evidence="3 4" id="KW-0067">ATP-binding</keyword>